<evidence type="ECO:0000313" key="6">
    <source>
        <dbReference type="EMBL" id="CAD7456427.1"/>
    </source>
</evidence>
<dbReference type="EMBL" id="OE001276">
    <property type="protein sequence ID" value="CAD7456427.1"/>
    <property type="molecule type" value="Genomic_DNA"/>
</dbReference>
<sequence>MNRDLVGRPSMLGQPPGGATHPCGGQFRQAYHPISAARHYVIVSGLLLRRTPGVTSSVASLSSSASDKSPFSFNPSKSSLESSLSEEIEEPLVVSHVIVATKEDVLVSATLTSSAFGKAPFSRTVSSEAASSSWSGFPCRIFGFFELSSSELFSDFSTEIPLSSFLIWHLLGASAGDGSNRTLLVFMMKSQESSAGILAAFWSSEINSLSTSISSSGFVLDAIFIVSCLEENKENMNPEKQWEIVSNNIRNAAKSNVGLCKKKKKNDNSSLCPASKVALSNAEEWTPLMYACSRGHQSTVRMLLEYDPWLDTSRAFVMAVRGGHIHLLPLLLQRWTLRMIDHQHWTPLAHAAHMGQLECANYIIQHGGDVNAWLVLVTSSRELLYLGVSSNASFLVHNTTVVTSRSDITGGSVLMTTSIVVTYRSVVTGESVLMTTNTVVTYRSDITGGSVLMTTNIVVTYRSDITGESVLMTTNTVVTYRSDITGESVLMTTNIVVTYRSDITGESVLMVAVKCGRVEVVKLLLNHGADPTFISKDGRTALSVAETVGNIELVNCLWDAVFEKTDLLGSIPGASKLYLWVWNEVKLSLVRTSVELSKFLDFLNLRKYYPVFLSYHIDMRQLLMLSDQDLKHIGLSMLGPRKKIAMANQRWRHFILKKRFATNTRRQLGDGPYKPHLKLLAGYGLDKRAKPTHLPENFSCLLYYLSFNRHIGMAWRSHGRDNADMIRNLKANGIIRSQIVEETIVES</sequence>
<evidence type="ECO:0000256" key="1">
    <source>
        <dbReference type="ARBA" id="ARBA00022737"/>
    </source>
</evidence>
<organism evidence="6">
    <name type="scientific">Timema tahoe</name>
    <dbReference type="NCBI Taxonomy" id="61484"/>
    <lineage>
        <taxon>Eukaryota</taxon>
        <taxon>Metazoa</taxon>
        <taxon>Ecdysozoa</taxon>
        <taxon>Arthropoda</taxon>
        <taxon>Hexapoda</taxon>
        <taxon>Insecta</taxon>
        <taxon>Pterygota</taxon>
        <taxon>Neoptera</taxon>
        <taxon>Polyneoptera</taxon>
        <taxon>Phasmatodea</taxon>
        <taxon>Timematodea</taxon>
        <taxon>Timematoidea</taxon>
        <taxon>Timematidae</taxon>
        <taxon>Timema</taxon>
    </lineage>
</organism>
<name>A0A7R9ICP4_9NEOP</name>
<dbReference type="InterPro" id="IPR013761">
    <property type="entry name" value="SAM/pointed_sf"/>
</dbReference>
<dbReference type="Pfam" id="PF00023">
    <property type="entry name" value="Ank"/>
    <property type="match status" value="1"/>
</dbReference>
<dbReference type="InterPro" id="IPR050889">
    <property type="entry name" value="Dendritic_Spine_Reg/Scaffold"/>
</dbReference>
<dbReference type="PROSITE" id="PS50105">
    <property type="entry name" value="SAM_DOMAIN"/>
    <property type="match status" value="1"/>
</dbReference>
<reference evidence="6" key="1">
    <citation type="submission" date="2020-11" db="EMBL/GenBank/DDBJ databases">
        <authorList>
            <person name="Tran Van P."/>
        </authorList>
    </citation>
    <scope>NUCLEOTIDE SEQUENCE</scope>
</reference>
<dbReference type="PROSITE" id="PS50088">
    <property type="entry name" value="ANK_REPEAT"/>
    <property type="match status" value="2"/>
</dbReference>
<dbReference type="Gene3D" id="1.10.150.50">
    <property type="entry name" value="Transcription Factor, Ets-1"/>
    <property type="match status" value="1"/>
</dbReference>
<dbReference type="InterPro" id="IPR001660">
    <property type="entry name" value="SAM"/>
</dbReference>
<keyword evidence="1" id="KW-0677">Repeat</keyword>
<accession>A0A7R9ICP4</accession>
<evidence type="ECO:0000256" key="2">
    <source>
        <dbReference type="ARBA" id="ARBA00023043"/>
    </source>
</evidence>
<dbReference type="Pfam" id="PF00536">
    <property type="entry name" value="SAM_1"/>
    <property type="match status" value="1"/>
</dbReference>
<feature type="repeat" description="ANK" evidence="3">
    <location>
        <begin position="343"/>
        <end position="372"/>
    </location>
</feature>
<dbReference type="PANTHER" id="PTHR24166">
    <property type="entry name" value="ROLLING PEBBLES, ISOFORM B"/>
    <property type="match status" value="1"/>
</dbReference>
<feature type="repeat" description="ANK" evidence="3">
    <location>
        <begin position="504"/>
        <end position="536"/>
    </location>
</feature>
<dbReference type="AlphaFoldDB" id="A0A7R9ICP4"/>
<dbReference type="SUPFAM" id="SSF48403">
    <property type="entry name" value="Ankyrin repeat"/>
    <property type="match status" value="1"/>
</dbReference>
<dbReference type="SMART" id="SM00248">
    <property type="entry name" value="ANK"/>
    <property type="match status" value="4"/>
</dbReference>
<dbReference type="SUPFAM" id="SSF47769">
    <property type="entry name" value="SAM/Pointed domain"/>
    <property type="match status" value="1"/>
</dbReference>
<keyword evidence="2 3" id="KW-0040">ANK repeat</keyword>
<gene>
    <name evidence="6" type="ORF">TTEB3V08_LOCUS4456</name>
</gene>
<evidence type="ECO:0000256" key="4">
    <source>
        <dbReference type="SAM" id="MobiDB-lite"/>
    </source>
</evidence>
<evidence type="ECO:0000256" key="3">
    <source>
        <dbReference type="PROSITE-ProRule" id="PRU00023"/>
    </source>
</evidence>
<protein>
    <recommendedName>
        <fullName evidence="5">SAM domain-containing protein</fullName>
    </recommendedName>
</protein>
<dbReference type="InterPro" id="IPR036770">
    <property type="entry name" value="Ankyrin_rpt-contain_sf"/>
</dbReference>
<dbReference type="PROSITE" id="PS50297">
    <property type="entry name" value="ANK_REP_REGION"/>
    <property type="match status" value="2"/>
</dbReference>
<dbReference type="PANTHER" id="PTHR24166:SF48">
    <property type="entry name" value="PROTEIN VAPYRIN"/>
    <property type="match status" value="1"/>
</dbReference>
<feature type="domain" description="SAM" evidence="5">
    <location>
        <begin position="591"/>
        <end position="654"/>
    </location>
</feature>
<dbReference type="Gene3D" id="1.25.40.20">
    <property type="entry name" value="Ankyrin repeat-containing domain"/>
    <property type="match status" value="2"/>
</dbReference>
<evidence type="ECO:0000259" key="5">
    <source>
        <dbReference type="PROSITE" id="PS50105"/>
    </source>
</evidence>
<dbReference type="InterPro" id="IPR002110">
    <property type="entry name" value="Ankyrin_rpt"/>
</dbReference>
<dbReference type="Pfam" id="PF12796">
    <property type="entry name" value="Ank_2"/>
    <property type="match status" value="2"/>
</dbReference>
<proteinExistence type="predicted"/>
<feature type="region of interest" description="Disordered" evidence="4">
    <location>
        <begin position="1"/>
        <end position="24"/>
    </location>
</feature>
<dbReference type="SMART" id="SM00454">
    <property type="entry name" value="SAM"/>
    <property type="match status" value="1"/>
</dbReference>